<dbReference type="InterPro" id="IPR000719">
    <property type="entry name" value="Prot_kinase_dom"/>
</dbReference>
<dbReference type="PROSITE" id="PS00107">
    <property type="entry name" value="PROTEIN_KINASE_ATP"/>
    <property type="match status" value="1"/>
</dbReference>
<keyword evidence="5 8" id="KW-0067">ATP-binding</keyword>
<keyword evidence="13" id="KW-1185">Reference proteome</keyword>
<comment type="similarity">
    <text evidence="9">Belongs to the protein kinase superfamily.</text>
</comment>
<evidence type="ECO:0000313" key="12">
    <source>
        <dbReference type="EMBL" id="KAJ8062011.1"/>
    </source>
</evidence>
<sequence length="387" mass="43076">MAETIKKYDALPYGRVENPRLARTVDEEPTNFPSRMKTRPHTPMPRQLKIRYVKVGPPLGSGMFGTVHKVIDVDSGKFMAVKIIEHKVSKQQPLYNVLKREVEALSRLGHPHIVNYIASQGWDEPQLEIFMGLKEGSLNSLIESGVDVSEVANSVFPQMLKALDFIACKGIVHRDVKPDNILFISQPEGQYQFHLGDFGLCNRIADAKTFAGTSIYMAPEMLHGGAQTHKVDVWSLFVTMLWILDAGGLRQKCNEFTHVSEVQRAVLFIASNPGPISSIREMAIINSVERASAAQMLVKHFDGAGLSTPRNQVPALIISPSATAKAPLSAPFNKKSRIPQRRPEKLRMHGNIFGNSRHKNPHKSRQIKPASQLQGILPKPTDQELDC</sequence>
<evidence type="ECO:0000259" key="11">
    <source>
        <dbReference type="PROSITE" id="PS50011"/>
    </source>
</evidence>
<dbReference type="PROSITE" id="PS50011">
    <property type="entry name" value="PROTEIN_KINASE_DOM"/>
    <property type="match status" value="1"/>
</dbReference>
<evidence type="ECO:0000313" key="13">
    <source>
        <dbReference type="Proteomes" id="UP001152300"/>
    </source>
</evidence>
<evidence type="ECO:0000256" key="1">
    <source>
        <dbReference type="ARBA" id="ARBA00012411"/>
    </source>
</evidence>
<dbReference type="PANTHER" id="PTHR48016">
    <property type="entry name" value="MAP KINASE KINASE KINASE SSK2-RELATED-RELATED"/>
    <property type="match status" value="1"/>
</dbReference>
<dbReference type="Gene3D" id="1.10.510.10">
    <property type="entry name" value="Transferase(Phosphotransferase) domain 1"/>
    <property type="match status" value="1"/>
</dbReference>
<dbReference type="EMBL" id="JAPEIS010000011">
    <property type="protein sequence ID" value="KAJ8062011.1"/>
    <property type="molecule type" value="Genomic_DNA"/>
</dbReference>
<dbReference type="InterPro" id="IPR017441">
    <property type="entry name" value="Protein_kinase_ATP_BS"/>
</dbReference>
<evidence type="ECO:0000256" key="3">
    <source>
        <dbReference type="ARBA" id="ARBA00022741"/>
    </source>
</evidence>
<feature type="compositionally biased region" description="Basic residues" evidence="10">
    <location>
        <begin position="356"/>
        <end position="366"/>
    </location>
</feature>
<keyword evidence="9" id="KW-0723">Serine/threonine-protein kinase</keyword>
<dbReference type="InterPro" id="IPR050538">
    <property type="entry name" value="MAP_kinase_kinase_kinase"/>
</dbReference>
<evidence type="ECO:0000256" key="4">
    <source>
        <dbReference type="ARBA" id="ARBA00022777"/>
    </source>
</evidence>
<evidence type="ECO:0000256" key="8">
    <source>
        <dbReference type="PROSITE-ProRule" id="PRU10141"/>
    </source>
</evidence>
<evidence type="ECO:0000256" key="5">
    <source>
        <dbReference type="ARBA" id="ARBA00022840"/>
    </source>
</evidence>
<gene>
    <name evidence="12" type="ORF">OCU04_009793</name>
</gene>
<dbReference type="SMART" id="SM00220">
    <property type="entry name" value="S_TKc"/>
    <property type="match status" value="1"/>
</dbReference>
<dbReference type="EC" id="2.7.11.24" evidence="1"/>
<feature type="domain" description="Protein kinase" evidence="11">
    <location>
        <begin position="53"/>
        <end position="302"/>
    </location>
</feature>
<evidence type="ECO:0000256" key="10">
    <source>
        <dbReference type="SAM" id="MobiDB-lite"/>
    </source>
</evidence>
<reference evidence="12" key="1">
    <citation type="submission" date="2022-11" db="EMBL/GenBank/DDBJ databases">
        <title>Genome Resource of Sclerotinia nivalis Strain SnTB1, a Plant Pathogen Isolated from American Ginseng.</title>
        <authorList>
            <person name="Fan S."/>
        </authorList>
    </citation>
    <scope>NUCLEOTIDE SEQUENCE</scope>
    <source>
        <strain evidence="12">SnTB1</strain>
    </source>
</reference>
<dbReference type="AlphaFoldDB" id="A0A9X0DFW0"/>
<dbReference type="GO" id="GO:0005524">
    <property type="term" value="F:ATP binding"/>
    <property type="evidence" value="ECO:0007669"/>
    <property type="project" value="UniProtKB-UniRule"/>
</dbReference>
<organism evidence="12 13">
    <name type="scientific">Sclerotinia nivalis</name>
    <dbReference type="NCBI Taxonomy" id="352851"/>
    <lineage>
        <taxon>Eukaryota</taxon>
        <taxon>Fungi</taxon>
        <taxon>Dikarya</taxon>
        <taxon>Ascomycota</taxon>
        <taxon>Pezizomycotina</taxon>
        <taxon>Leotiomycetes</taxon>
        <taxon>Helotiales</taxon>
        <taxon>Sclerotiniaceae</taxon>
        <taxon>Sclerotinia</taxon>
    </lineage>
</organism>
<feature type="region of interest" description="Disordered" evidence="10">
    <location>
        <begin position="328"/>
        <end position="387"/>
    </location>
</feature>
<comment type="caution">
    <text evidence="12">The sequence shown here is derived from an EMBL/GenBank/DDBJ whole genome shotgun (WGS) entry which is preliminary data.</text>
</comment>
<protein>
    <recommendedName>
        <fullName evidence="1">mitogen-activated protein kinase</fullName>
        <ecNumber evidence="1">2.7.11.24</ecNumber>
    </recommendedName>
</protein>
<dbReference type="PANTHER" id="PTHR48016:SF56">
    <property type="entry name" value="MAPKK KINASE"/>
    <property type="match status" value="1"/>
</dbReference>
<keyword evidence="3 8" id="KW-0547">Nucleotide-binding</keyword>
<comment type="catalytic activity">
    <reaction evidence="6">
        <text>L-threonyl-[protein] + ATP = O-phospho-L-threonyl-[protein] + ADP + H(+)</text>
        <dbReference type="Rhea" id="RHEA:46608"/>
        <dbReference type="Rhea" id="RHEA-COMP:11060"/>
        <dbReference type="Rhea" id="RHEA-COMP:11605"/>
        <dbReference type="ChEBI" id="CHEBI:15378"/>
        <dbReference type="ChEBI" id="CHEBI:30013"/>
        <dbReference type="ChEBI" id="CHEBI:30616"/>
        <dbReference type="ChEBI" id="CHEBI:61977"/>
        <dbReference type="ChEBI" id="CHEBI:456216"/>
        <dbReference type="EC" id="2.7.11.24"/>
    </reaction>
    <physiologicalReaction direction="left-to-right" evidence="6">
        <dbReference type="Rhea" id="RHEA:46609"/>
    </physiologicalReaction>
</comment>
<proteinExistence type="inferred from homology"/>
<comment type="catalytic activity">
    <reaction evidence="7">
        <text>L-seryl-[protein] + ATP = O-phospho-L-seryl-[protein] + ADP + H(+)</text>
        <dbReference type="Rhea" id="RHEA:17989"/>
        <dbReference type="Rhea" id="RHEA-COMP:9863"/>
        <dbReference type="Rhea" id="RHEA-COMP:11604"/>
        <dbReference type="ChEBI" id="CHEBI:15378"/>
        <dbReference type="ChEBI" id="CHEBI:29999"/>
        <dbReference type="ChEBI" id="CHEBI:30616"/>
        <dbReference type="ChEBI" id="CHEBI:83421"/>
        <dbReference type="ChEBI" id="CHEBI:456216"/>
        <dbReference type="EC" id="2.7.11.24"/>
    </reaction>
    <physiologicalReaction direction="left-to-right" evidence="7">
        <dbReference type="Rhea" id="RHEA:17990"/>
    </physiologicalReaction>
</comment>
<dbReference type="PROSITE" id="PS00108">
    <property type="entry name" value="PROTEIN_KINASE_ST"/>
    <property type="match status" value="1"/>
</dbReference>
<evidence type="ECO:0000256" key="6">
    <source>
        <dbReference type="ARBA" id="ARBA00047919"/>
    </source>
</evidence>
<name>A0A9X0DFW0_9HELO</name>
<dbReference type="InterPro" id="IPR008271">
    <property type="entry name" value="Ser/Thr_kinase_AS"/>
</dbReference>
<dbReference type="Proteomes" id="UP001152300">
    <property type="component" value="Unassembled WGS sequence"/>
</dbReference>
<keyword evidence="2" id="KW-0808">Transferase</keyword>
<dbReference type="GO" id="GO:0004707">
    <property type="term" value="F:MAP kinase activity"/>
    <property type="evidence" value="ECO:0007669"/>
    <property type="project" value="UniProtKB-EC"/>
</dbReference>
<dbReference type="OrthoDB" id="3531824at2759"/>
<dbReference type="InterPro" id="IPR011009">
    <property type="entry name" value="Kinase-like_dom_sf"/>
</dbReference>
<evidence type="ECO:0000256" key="7">
    <source>
        <dbReference type="ARBA" id="ARBA00048130"/>
    </source>
</evidence>
<dbReference type="Pfam" id="PF00069">
    <property type="entry name" value="Pkinase"/>
    <property type="match status" value="1"/>
</dbReference>
<accession>A0A9X0DFW0</accession>
<feature type="binding site" evidence="8">
    <location>
        <position position="82"/>
    </location>
    <ligand>
        <name>ATP</name>
        <dbReference type="ChEBI" id="CHEBI:30616"/>
    </ligand>
</feature>
<keyword evidence="4" id="KW-0418">Kinase</keyword>
<evidence type="ECO:0000256" key="2">
    <source>
        <dbReference type="ARBA" id="ARBA00022679"/>
    </source>
</evidence>
<dbReference type="SUPFAM" id="SSF56112">
    <property type="entry name" value="Protein kinase-like (PK-like)"/>
    <property type="match status" value="1"/>
</dbReference>
<evidence type="ECO:0000256" key="9">
    <source>
        <dbReference type="RuleBase" id="RU000304"/>
    </source>
</evidence>